<dbReference type="Proteomes" id="UP000694845">
    <property type="component" value="Unplaced"/>
</dbReference>
<evidence type="ECO:0000313" key="8">
    <source>
        <dbReference type="RefSeq" id="XP_022094927.1"/>
    </source>
</evidence>
<protein>
    <submittedName>
        <fullName evidence="8">Organic cation transporter protein-like</fullName>
    </submittedName>
</protein>
<keyword evidence="3 5" id="KW-1133">Transmembrane helix</keyword>
<dbReference type="Pfam" id="PF00083">
    <property type="entry name" value="Sugar_tr"/>
    <property type="match status" value="1"/>
</dbReference>
<dbReference type="SUPFAM" id="SSF103473">
    <property type="entry name" value="MFS general substrate transporter"/>
    <property type="match status" value="1"/>
</dbReference>
<evidence type="ECO:0000256" key="2">
    <source>
        <dbReference type="ARBA" id="ARBA00022692"/>
    </source>
</evidence>
<feature type="transmembrane region" description="Helical" evidence="5">
    <location>
        <begin position="382"/>
        <end position="399"/>
    </location>
</feature>
<dbReference type="OMA" id="GAFICVF"/>
<dbReference type="InterPro" id="IPR036259">
    <property type="entry name" value="MFS_trans_sf"/>
</dbReference>
<dbReference type="GO" id="GO:0016020">
    <property type="term" value="C:membrane"/>
    <property type="evidence" value="ECO:0007669"/>
    <property type="project" value="UniProtKB-SubCell"/>
</dbReference>
<evidence type="ECO:0000256" key="3">
    <source>
        <dbReference type="ARBA" id="ARBA00022989"/>
    </source>
</evidence>
<keyword evidence="7" id="KW-1185">Reference proteome</keyword>
<feature type="transmembrane region" description="Helical" evidence="5">
    <location>
        <begin position="411"/>
        <end position="432"/>
    </location>
</feature>
<sequence>MPEENQTSVEIQQENTGIDAVQRKSRNFDDILEVIGGFGKWQKVLCVWAPLIGIMTGAHTLAQVFMGGKADHWCRVPNWNDANCSVDGLPDDWECLLAKRNASIPFKIEKGQEVYRSCEMYDVLNITFTMRLNVSNYSNDTIKCPTTESDTHAWVYDTTQYKTTILTEFDLVCDNKATPSILQSIYFAGLLVGSIFFGSLADLVGRKPSVYIASLLLFVTSLVNVFSPNVIIYGILRFFVAAGGIGAFICVFVLVNEFISPHRRVLVGISFQGFFAAGLTLVPLLAYFVRYWRFLQLAIALPTALYILTYFKMPESARWQITKRKFTQAEKTLRKVAARNGKEFPEEMFRPDVTRTAQESPSASHQATALGLFRTRNMRIKTLNIMFNWFVNSMVYYGLNLSTSDLGVDDYLASVISGLVEFPCYVYCVIALKYVGRRINLGGNLLIGGVACVITSFLDAGTVRLVIAMIGKFCISASFAIIYVVSGEIYPTSVRSAGLGISSASARFAGILSPFILELKELWSPLPFVVFGSLSVIAGFLSFLLPETKDKKLPETLQEGEAFGKFRCWRCKDNDDIKPTMAIIDISELNVKQDADNYAFIEEETSQAK</sequence>
<dbReference type="AlphaFoldDB" id="A0A8B7YQH5"/>
<dbReference type="PANTHER" id="PTHR24064">
    <property type="entry name" value="SOLUTE CARRIER FAMILY 22 MEMBER"/>
    <property type="match status" value="1"/>
</dbReference>
<keyword evidence="4 5" id="KW-0472">Membrane</keyword>
<gene>
    <name evidence="8" type="primary">LOC110981580</name>
</gene>
<feature type="transmembrane region" description="Helical" evidence="5">
    <location>
        <begin position="439"/>
        <end position="458"/>
    </location>
</feature>
<feature type="transmembrane region" description="Helical" evidence="5">
    <location>
        <begin position="185"/>
        <end position="204"/>
    </location>
</feature>
<reference evidence="8" key="1">
    <citation type="submission" date="2025-08" db="UniProtKB">
        <authorList>
            <consortium name="RefSeq"/>
        </authorList>
    </citation>
    <scope>IDENTIFICATION</scope>
</reference>
<accession>A0A8B7YQH5</accession>
<dbReference type="RefSeq" id="XP_022094927.1">
    <property type="nucleotide sequence ID" value="XM_022239235.1"/>
</dbReference>
<dbReference type="InterPro" id="IPR020846">
    <property type="entry name" value="MFS_dom"/>
</dbReference>
<feature type="transmembrane region" description="Helical" evidence="5">
    <location>
        <begin position="266"/>
        <end position="288"/>
    </location>
</feature>
<organism evidence="7 8">
    <name type="scientific">Acanthaster planci</name>
    <name type="common">Crown-of-thorns starfish</name>
    <dbReference type="NCBI Taxonomy" id="133434"/>
    <lineage>
        <taxon>Eukaryota</taxon>
        <taxon>Metazoa</taxon>
        <taxon>Echinodermata</taxon>
        <taxon>Eleutherozoa</taxon>
        <taxon>Asterozoa</taxon>
        <taxon>Asteroidea</taxon>
        <taxon>Valvatacea</taxon>
        <taxon>Valvatida</taxon>
        <taxon>Acanthasteridae</taxon>
        <taxon>Acanthaster</taxon>
    </lineage>
</organism>
<proteinExistence type="predicted"/>
<feature type="transmembrane region" description="Helical" evidence="5">
    <location>
        <begin position="211"/>
        <end position="232"/>
    </location>
</feature>
<feature type="transmembrane region" description="Helical" evidence="5">
    <location>
        <begin position="523"/>
        <end position="545"/>
    </location>
</feature>
<evidence type="ECO:0000313" key="7">
    <source>
        <dbReference type="Proteomes" id="UP000694845"/>
    </source>
</evidence>
<keyword evidence="2 5" id="KW-0812">Transmembrane</keyword>
<dbReference type="Gene3D" id="1.20.1250.20">
    <property type="entry name" value="MFS general substrate transporter like domains"/>
    <property type="match status" value="1"/>
</dbReference>
<evidence type="ECO:0000256" key="4">
    <source>
        <dbReference type="ARBA" id="ARBA00023136"/>
    </source>
</evidence>
<feature type="domain" description="Major facilitator superfamily (MFS) profile" evidence="6">
    <location>
        <begin position="124"/>
        <end position="550"/>
    </location>
</feature>
<evidence type="ECO:0000256" key="5">
    <source>
        <dbReference type="SAM" id="Phobius"/>
    </source>
</evidence>
<dbReference type="InterPro" id="IPR005828">
    <property type="entry name" value="MFS_sugar_transport-like"/>
</dbReference>
<feature type="transmembrane region" description="Helical" evidence="5">
    <location>
        <begin position="294"/>
        <end position="311"/>
    </location>
</feature>
<feature type="transmembrane region" description="Helical" evidence="5">
    <location>
        <begin position="497"/>
        <end position="517"/>
    </location>
</feature>
<dbReference type="GeneID" id="110981580"/>
<evidence type="ECO:0000259" key="6">
    <source>
        <dbReference type="PROSITE" id="PS50850"/>
    </source>
</evidence>
<dbReference type="CDD" id="cd17317">
    <property type="entry name" value="MFS_SLC22"/>
    <property type="match status" value="1"/>
</dbReference>
<evidence type="ECO:0000256" key="1">
    <source>
        <dbReference type="ARBA" id="ARBA00004141"/>
    </source>
</evidence>
<dbReference type="PROSITE" id="PS50850">
    <property type="entry name" value="MFS"/>
    <property type="match status" value="1"/>
</dbReference>
<feature type="transmembrane region" description="Helical" evidence="5">
    <location>
        <begin position="464"/>
        <end position="485"/>
    </location>
</feature>
<dbReference type="GO" id="GO:0022857">
    <property type="term" value="F:transmembrane transporter activity"/>
    <property type="evidence" value="ECO:0007669"/>
    <property type="project" value="InterPro"/>
</dbReference>
<comment type="subcellular location">
    <subcellularLocation>
        <location evidence="1">Membrane</location>
        <topology evidence="1">Multi-pass membrane protein</topology>
    </subcellularLocation>
</comment>
<dbReference type="OrthoDB" id="5141738at2759"/>
<dbReference type="KEGG" id="aplc:110981580"/>
<name>A0A8B7YQH5_ACAPL</name>
<feature type="transmembrane region" description="Helical" evidence="5">
    <location>
        <begin position="238"/>
        <end position="259"/>
    </location>
</feature>